<reference evidence="2 3" key="1">
    <citation type="submission" date="2017-11" db="EMBL/GenBank/DDBJ databases">
        <title>Draft Genome Sequence of Sporolactobacillus inulinus NBRC 111894 Isolated from Koso, a Japanese Sugar-Vegetable Fermented Beverage.</title>
        <authorList>
            <person name="Chiou T.Y."/>
            <person name="Oshima K."/>
            <person name="Suda W."/>
            <person name="Hattori M."/>
            <person name="Takahashi T."/>
        </authorList>
    </citation>
    <scope>NUCLEOTIDE SEQUENCE [LARGE SCALE GENOMIC DNA]</scope>
    <source>
        <strain evidence="2 3">NBRC111894</strain>
    </source>
</reference>
<accession>A0A4Y1ZBT8</accession>
<dbReference type="Proteomes" id="UP000319716">
    <property type="component" value="Unassembled WGS sequence"/>
</dbReference>
<gene>
    <name evidence="2" type="ORF">NBRC111894_2081</name>
</gene>
<name>A0A4Y1ZBT8_9BACL</name>
<dbReference type="EMBL" id="BEXB01000015">
    <property type="protein sequence ID" value="GAY76527.1"/>
    <property type="molecule type" value="Genomic_DNA"/>
</dbReference>
<evidence type="ECO:0000256" key="1">
    <source>
        <dbReference type="SAM" id="MobiDB-lite"/>
    </source>
</evidence>
<evidence type="ECO:0000313" key="2">
    <source>
        <dbReference type="EMBL" id="GAY76527.1"/>
    </source>
</evidence>
<sequence length="37" mass="4361">MRYARGKRVTEATIQRRKDTSPSHMEGTSANYIMNFR</sequence>
<proteinExistence type="predicted"/>
<feature type="region of interest" description="Disordered" evidence="1">
    <location>
        <begin position="1"/>
        <end position="37"/>
    </location>
</feature>
<dbReference type="AlphaFoldDB" id="A0A4Y1ZBT8"/>
<organism evidence="2 3">
    <name type="scientific">Sporolactobacillus inulinus</name>
    <dbReference type="NCBI Taxonomy" id="2078"/>
    <lineage>
        <taxon>Bacteria</taxon>
        <taxon>Bacillati</taxon>
        <taxon>Bacillota</taxon>
        <taxon>Bacilli</taxon>
        <taxon>Bacillales</taxon>
        <taxon>Sporolactobacillaceae</taxon>
        <taxon>Sporolactobacillus</taxon>
    </lineage>
</organism>
<comment type="caution">
    <text evidence="2">The sequence shown here is derived from an EMBL/GenBank/DDBJ whole genome shotgun (WGS) entry which is preliminary data.</text>
</comment>
<evidence type="ECO:0000313" key="3">
    <source>
        <dbReference type="Proteomes" id="UP000319716"/>
    </source>
</evidence>
<protein>
    <submittedName>
        <fullName evidence="2">Uncharacterized protein</fullName>
    </submittedName>
</protein>
<feature type="compositionally biased region" description="Polar residues" evidence="1">
    <location>
        <begin position="22"/>
        <end position="37"/>
    </location>
</feature>
<feature type="compositionally biased region" description="Basic and acidic residues" evidence="1">
    <location>
        <begin position="8"/>
        <end position="21"/>
    </location>
</feature>